<keyword evidence="3" id="KW-0812">Transmembrane</keyword>
<dbReference type="KEGG" id="aaco:K1I37_04570"/>
<evidence type="ECO:0000256" key="1">
    <source>
        <dbReference type="ARBA" id="ARBA00004141"/>
    </source>
</evidence>
<dbReference type="PANTHER" id="PTHR21716">
    <property type="entry name" value="TRANSMEMBRANE PROTEIN"/>
    <property type="match status" value="1"/>
</dbReference>
<keyword evidence="5" id="KW-0472">Membrane</keyword>
<protein>
    <submittedName>
        <fullName evidence="6">Sporulation integral membrane protein YtvI</fullName>
    </submittedName>
</protein>
<dbReference type="STRING" id="1356854.N007_01250"/>
<dbReference type="PANTHER" id="PTHR21716:SF68">
    <property type="entry name" value="TRANSPORT PROTEIN YTVI-RELATED"/>
    <property type="match status" value="1"/>
</dbReference>
<dbReference type="Proteomes" id="UP000829401">
    <property type="component" value="Chromosome"/>
</dbReference>
<proteinExistence type="inferred from homology"/>
<accession>A0A9E6ZIF4</accession>
<sequence length="374" mass="40929">MRSKRRDVEMRRYLWRVLEVCFLLAFIIGFALLLGYLMKYILPFVIGWVVAILLIPITRWLEWMGVTRLVAVIVTLCCTVAAAIAVTLGVSIGVTREAGSFMTNSQSFFTYADAFVQNKLMAGKVFYGQMPPQVANQIQHALVQFGTSIEQSIRSFVRSLIGALTQIPELLFVGVIAVVTAFFIMLRHEKMMVSFLRVVPPGWDNKIRAILDDMSRAFLGTIRVQFILMCMSAVLGVAGMLILHVHYAVLLGILFGLSGLIPILGSAILTVPWAIGALVIGDVPLAIKVLGLQVVISLIRHMVEPKILANSVGLDTLTTLFALYVGLKVIGIIGLFIGPIILIGAKGLLRTHLFVDFLPKFSQAEDDPGGGESG</sequence>
<organism evidence="6 7">
    <name type="scientific">Alicyclobacillus acidoterrestris (strain ATCC 49025 / DSM 3922 / CIP 106132 / NCIMB 13137 / GD3B)</name>
    <dbReference type="NCBI Taxonomy" id="1356854"/>
    <lineage>
        <taxon>Bacteria</taxon>
        <taxon>Bacillati</taxon>
        <taxon>Bacillota</taxon>
        <taxon>Bacilli</taxon>
        <taxon>Bacillales</taxon>
        <taxon>Alicyclobacillaceae</taxon>
        <taxon>Alicyclobacillus</taxon>
    </lineage>
</organism>
<evidence type="ECO:0000256" key="2">
    <source>
        <dbReference type="ARBA" id="ARBA00009773"/>
    </source>
</evidence>
<dbReference type="AlphaFoldDB" id="T0BQH7"/>
<evidence type="ECO:0000313" key="6">
    <source>
        <dbReference type="EMBL" id="UNO49788.1"/>
    </source>
</evidence>
<evidence type="ECO:0000256" key="4">
    <source>
        <dbReference type="ARBA" id="ARBA00022989"/>
    </source>
</evidence>
<accession>T0BQH7</accession>
<dbReference type="eggNOG" id="COG0628">
    <property type="taxonomic scope" value="Bacteria"/>
</dbReference>
<keyword evidence="7" id="KW-1185">Reference proteome</keyword>
<evidence type="ECO:0000256" key="5">
    <source>
        <dbReference type="ARBA" id="ARBA00023136"/>
    </source>
</evidence>
<dbReference type="EMBL" id="CP080467">
    <property type="protein sequence ID" value="UNO49788.1"/>
    <property type="molecule type" value="Genomic_DNA"/>
</dbReference>
<comment type="similarity">
    <text evidence="2">Belongs to the autoinducer-2 exporter (AI-2E) (TC 2.A.86) family.</text>
</comment>
<dbReference type="InterPro" id="IPR014227">
    <property type="entry name" value="YtvI-like"/>
</dbReference>
<comment type="subcellular location">
    <subcellularLocation>
        <location evidence="1">Membrane</location>
        <topology evidence="1">Multi-pass membrane protein</topology>
    </subcellularLocation>
</comment>
<dbReference type="GO" id="GO:0016020">
    <property type="term" value="C:membrane"/>
    <property type="evidence" value="ECO:0007669"/>
    <property type="project" value="UniProtKB-SubCell"/>
</dbReference>
<dbReference type="NCBIfam" id="TIGR02872">
    <property type="entry name" value="spore_ytvI"/>
    <property type="match status" value="1"/>
</dbReference>
<name>T0BQH7_ALIAG</name>
<dbReference type="GO" id="GO:0055085">
    <property type="term" value="P:transmembrane transport"/>
    <property type="evidence" value="ECO:0007669"/>
    <property type="project" value="TreeGrafter"/>
</dbReference>
<dbReference type="OrthoDB" id="9774361at2"/>
<evidence type="ECO:0000256" key="3">
    <source>
        <dbReference type="ARBA" id="ARBA00022692"/>
    </source>
</evidence>
<dbReference type="InterPro" id="IPR002549">
    <property type="entry name" value="AI-2E-like"/>
</dbReference>
<dbReference type="RefSeq" id="WP_021297851.1">
    <property type="nucleotide sequence ID" value="NZ_AURB01000164.1"/>
</dbReference>
<reference evidence="7" key="1">
    <citation type="journal article" date="2022" name="G3 (Bethesda)">
        <title>Unveiling the complete genome sequence of Alicyclobacillus acidoterrestris DSM 3922T, a taint-producing strain.</title>
        <authorList>
            <person name="Leonardo I.C."/>
            <person name="Barreto Crespo M.T."/>
            <person name="Gaspar F.B."/>
        </authorList>
    </citation>
    <scope>NUCLEOTIDE SEQUENCE [LARGE SCALE GENOMIC DNA]</scope>
    <source>
        <strain evidence="7">DSM 3922</strain>
    </source>
</reference>
<gene>
    <name evidence="6" type="primary">ytvI</name>
    <name evidence="6" type="ORF">K1I37_04570</name>
</gene>
<keyword evidence="4" id="KW-1133">Transmembrane helix</keyword>
<dbReference type="Pfam" id="PF01594">
    <property type="entry name" value="AI-2E_transport"/>
    <property type="match status" value="1"/>
</dbReference>
<evidence type="ECO:0000313" key="7">
    <source>
        <dbReference type="Proteomes" id="UP000829401"/>
    </source>
</evidence>